<feature type="chain" id="PRO_5003579023" description="CUB domain-containing protein" evidence="1">
    <location>
        <begin position="29"/>
        <end position="275"/>
    </location>
</feature>
<dbReference type="STRING" id="51511.ENSCSAVP00000017556"/>
<evidence type="ECO:0008006" key="4">
    <source>
        <dbReference type="Google" id="ProtNLM"/>
    </source>
</evidence>
<accession>H2ZIZ0</accession>
<reference evidence="2" key="2">
    <citation type="submission" date="2025-08" db="UniProtKB">
        <authorList>
            <consortium name="Ensembl"/>
        </authorList>
    </citation>
    <scope>IDENTIFICATION</scope>
</reference>
<sequence>MYFLNKNTFSFYLVLYVISVNLLNETSGYNKQIFVSLEDVVNQTCFSTPGWPNSYENDFRQDWYFDRIIFPTHKIQFTILALDSELYYDTFKIYEGKTLIKSYSGTITSNQTIYSEVGQRPSAYFISDSSVTGKGVKFCVKLVAGENVAQLAANAVRSVTNEVLNLGYWNDTRCGDYTPPDCTDRVNQYYDVTKLCFYDTPGPAFPNYSPKDVGIYKAFQTTPFLYLVQIINVGDIYVHSWFQTIHNIETLVITSGFNGTMSIGDFFVKYFVYQI</sequence>
<name>H2ZIZ0_CIOSA</name>
<proteinExistence type="predicted"/>
<feature type="signal peptide" evidence="1">
    <location>
        <begin position="1"/>
        <end position="28"/>
    </location>
</feature>
<dbReference type="InParanoid" id="H2ZIZ0"/>
<reference evidence="3" key="1">
    <citation type="submission" date="2003-08" db="EMBL/GenBank/DDBJ databases">
        <authorList>
            <person name="Birren B."/>
            <person name="Nusbaum C."/>
            <person name="Abebe A."/>
            <person name="Abouelleil A."/>
            <person name="Adekoya E."/>
            <person name="Ait-zahra M."/>
            <person name="Allen N."/>
            <person name="Allen T."/>
            <person name="An P."/>
            <person name="Anderson M."/>
            <person name="Anderson S."/>
            <person name="Arachchi H."/>
            <person name="Armbruster J."/>
            <person name="Bachantsang P."/>
            <person name="Baldwin J."/>
            <person name="Barry A."/>
            <person name="Bayul T."/>
            <person name="Blitshsteyn B."/>
            <person name="Bloom T."/>
            <person name="Blye J."/>
            <person name="Boguslavskiy L."/>
            <person name="Borowsky M."/>
            <person name="Boukhgalter B."/>
            <person name="Brunache A."/>
            <person name="Butler J."/>
            <person name="Calixte N."/>
            <person name="Calvo S."/>
            <person name="Camarata J."/>
            <person name="Campo K."/>
            <person name="Chang J."/>
            <person name="Cheshatsang Y."/>
            <person name="Citroen M."/>
            <person name="Collymore A."/>
            <person name="Considine T."/>
            <person name="Cook A."/>
            <person name="Cooke P."/>
            <person name="Corum B."/>
            <person name="Cuomo C."/>
            <person name="David R."/>
            <person name="Dawoe T."/>
            <person name="Degray S."/>
            <person name="Dodge S."/>
            <person name="Dooley K."/>
            <person name="Dorje P."/>
            <person name="Dorjee K."/>
            <person name="Dorris L."/>
            <person name="Duffey N."/>
            <person name="Dupes A."/>
            <person name="Elkins T."/>
            <person name="Engels R."/>
            <person name="Erickson J."/>
            <person name="Farina A."/>
            <person name="Faro S."/>
            <person name="Ferreira P."/>
            <person name="Fischer H."/>
            <person name="Fitzgerald M."/>
            <person name="Foley K."/>
            <person name="Gage D."/>
            <person name="Galagan J."/>
            <person name="Gearin G."/>
            <person name="Gnerre S."/>
            <person name="Gnirke A."/>
            <person name="Goyette A."/>
            <person name="Graham J."/>
            <person name="Grandbois E."/>
            <person name="Gyaltsen K."/>
            <person name="Hafez N."/>
            <person name="Hagopian D."/>
            <person name="Hagos B."/>
            <person name="Hall J."/>
            <person name="Hatcher B."/>
            <person name="Heller A."/>
            <person name="Higgins H."/>
            <person name="Honan T."/>
            <person name="Horn A."/>
            <person name="Houde N."/>
            <person name="Hughes L."/>
            <person name="Hulme W."/>
            <person name="Husby E."/>
            <person name="Iliev I."/>
            <person name="Jaffe D."/>
            <person name="Jones C."/>
            <person name="Kamal M."/>
            <person name="Kamat A."/>
            <person name="Kamvysselis M."/>
            <person name="Karlsson E."/>
            <person name="Kells C."/>
            <person name="Kieu A."/>
            <person name="Kisner P."/>
            <person name="Kodira C."/>
            <person name="Kulbokas E."/>
            <person name="Labutti K."/>
            <person name="Lama D."/>
            <person name="Landers T."/>
            <person name="Leger J."/>
            <person name="Levine S."/>
            <person name="Lewis D."/>
            <person name="Lewis T."/>
            <person name="Lindblad-toh K."/>
            <person name="Liu X."/>
            <person name="Lokyitsang T."/>
            <person name="Lokyitsang Y."/>
            <person name="Lucien O."/>
            <person name="Lui A."/>
            <person name="Ma L.J."/>
            <person name="Mabbitt R."/>
            <person name="Macdonald J."/>
            <person name="Maclean C."/>
            <person name="Major J."/>
            <person name="Manning J."/>
            <person name="Marabella R."/>
            <person name="Maru K."/>
            <person name="Matthews C."/>
            <person name="Mauceli E."/>
            <person name="Mccarthy M."/>
            <person name="Mcdonough S."/>
            <person name="Mcghee T."/>
            <person name="Meldrim J."/>
            <person name="Meneus L."/>
            <person name="Mesirov J."/>
            <person name="Mihalev A."/>
            <person name="Mihova T."/>
            <person name="Mikkelsen T."/>
            <person name="Mlenga V."/>
            <person name="Moru K."/>
            <person name="Mozes J."/>
            <person name="Mulrain L."/>
            <person name="Munson G."/>
            <person name="Naylor J."/>
            <person name="Newes C."/>
            <person name="Nguyen C."/>
            <person name="Nguyen N."/>
            <person name="Nguyen T."/>
            <person name="Nicol R."/>
            <person name="Nielsen C."/>
            <person name="Nizzari M."/>
            <person name="Norbu C."/>
            <person name="Norbu N."/>
            <person name="O'donnell P."/>
            <person name="Okoawo O."/>
            <person name="O'leary S."/>
            <person name="Omotosho B."/>
            <person name="O'neill K."/>
            <person name="Osman S."/>
            <person name="Parker S."/>
            <person name="Perrin D."/>
            <person name="Phunkhang P."/>
            <person name="Piqani B."/>
            <person name="Purcell S."/>
            <person name="Rachupka T."/>
            <person name="Ramasamy U."/>
            <person name="Rameau R."/>
            <person name="Ray V."/>
            <person name="Raymond C."/>
            <person name="Retta R."/>
            <person name="Richardson S."/>
            <person name="Rise C."/>
            <person name="Rodriguez J."/>
            <person name="Rogers J."/>
            <person name="Rogov P."/>
            <person name="Rutman M."/>
            <person name="Schupbach R."/>
            <person name="Seaman C."/>
            <person name="Settipalli S."/>
            <person name="Sharpe T."/>
            <person name="Sheridan J."/>
            <person name="Sherpa N."/>
            <person name="Shi J."/>
            <person name="Smirnov S."/>
            <person name="Smith C."/>
            <person name="Sougnez C."/>
            <person name="Spencer B."/>
            <person name="Stalker J."/>
            <person name="Stange-thomann N."/>
            <person name="Stavropoulos S."/>
            <person name="Stetson K."/>
            <person name="Stone C."/>
            <person name="Stone S."/>
            <person name="Stubbs M."/>
            <person name="Talamas J."/>
            <person name="Tchuinga P."/>
            <person name="Tenzing P."/>
            <person name="Tesfaye S."/>
            <person name="Theodore J."/>
            <person name="Thoulutsang Y."/>
            <person name="Topham K."/>
            <person name="Towey S."/>
            <person name="Tsamla T."/>
            <person name="Tsomo N."/>
            <person name="Vallee D."/>
            <person name="Vassiliev H."/>
            <person name="Venkataraman V."/>
            <person name="Vinson J."/>
            <person name="Vo A."/>
            <person name="Wade C."/>
            <person name="Wang S."/>
            <person name="Wangchuk T."/>
            <person name="Wangdi T."/>
            <person name="Whittaker C."/>
            <person name="Wilkinson J."/>
            <person name="Wu Y."/>
            <person name="Wyman D."/>
            <person name="Yadav S."/>
            <person name="Yang S."/>
            <person name="Yang X."/>
            <person name="Yeager S."/>
            <person name="Yee E."/>
            <person name="Young G."/>
            <person name="Zainoun J."/>
            <person name="Zembeck L."/>
            <person name="Zimmer A."/>
            <person name="Zody M."/>
            <person name="Lander E."/>
        </authorList>
    </citation>
    <scope>NUCLEOTIDE SEQUENCE [LARGE SCALE GENOMIC DNA]</scope>
</reference>
<evidence type="ECO:0000256" key="1">
    <source>
        <dbReference type="SAM" id="SignalP"/>
    </source>
</evidence>
<keyword evidence="1" id="KW-0732">Signal</keyword>
<organism evidence="2 3">
    <name type="scientific">Ciona savignyi</name>
    <name type="common">Pacific transparent sea squirt</name>
    <dbReference type="NCBI Taxonomy" id="51511"/>
    <lineage>
        <taxon>Eukaryota</taxon>
        <taxon>Metazoa</taxon>
        <taxon>Chordata</taxon>
        <taxon>Tunicata</taxon>
        <taxon>Ascidiacea</taxon>
        <taxon>Phlebobranchia</taxon>
        <taxon>Cionidae</taxon>
        <taxon>Ciona</taxon>
    </lineage>
</organism>
<dbReference type="Ensembl" id="ENSCSAVT00000017747.1">
    <property type="protein sequence ID" value="ENSCSAVP00000017556.1"/>
    <property type="gene ID" value="ENSCSAVG00000010342.1"/>
</dbReference>
<dbReference type="HOGENOM" id="CLU_1013846_0_0_1"/>
<evidence type="ECO:0000313" key="2">
    <source>
        <dbReference type="Ensembl" id="ENSCSAVP00000017556.1"/>
    </source>
</evidence>
<reference evidence="2" key="3">
    <citation type="submission" date="2025-09" db="UniProtKB">
        <authorList>
            <consortium name="Ensembl"/>
        </authorList>
    </citation>
    <scope>IDENTIFICATION</scope>
</reference>
<dbReference type="AlphaFoldDB" id="H2ZIZ0"/>
<evidence type="ECO:0000313" key="3">
    <source>
        <dbReference type="Proteomes" id="UP000007875"/>
    </source>
</evidence>
<dbReference type="Proteomes" id="UP000007875">
    <property type="component" value="Unassembled WGS sequence"/>
</dbReference>
<protein>
    <recommendedName>
        <fullName evidence="4">CUB domain-containing protein</fullName>
    </recommendedName>
</protein>
<dbReference type="SUPFAM" id="SSF49854">
    <property type="entry name" value="Spermadhesin, CUB domain"/>
    <property type="match status" value="1"/>
</dbReference>
<dbReference type="Gene3D" id="2.60.120.290">
    <property type="entry name" value="Spermadhesin, CUB domain"/>
    <property type="match status" value="1"/>
</dbReference>
<keyword evidence="3" id="KW-1185">Reference proteome</keyword>
<dbReference type="InterPro" id="IPR035914">
    <property type="entry name" value="Sperma_CUB_dom_sf"/>
</dbReference>